<feature type="compositionally biased region" description="Basic and acidic residues" evidence="1">
    <location>
        <begin position="145"/>
        <end position="155"/>
    </location>
</feature>
<dbReference type="EMBL" id="JANPWB010000003">
    <property type="protein sequence ID" value="KAJ1202876.1"/>
    <property type="molecule type" value="Genomic_DNA"/>
</dbReference>
<proteinExistence type="predicted"/>
<evidence type="ECO:0000313" key="3">
    <source>
        <dbReference type="Proteomes" id="UP001066276"/>
    </source>
</evidence>
<dbReference type="Proteomes" id="UP001066276">
    <property type="component" value="Chromosome 2_1"/>
</dbReference>
<feature type="region of interest" description="Disordered" evidence="1">
    <location>
        <begin position="91"/>
        <end position="122"/>
    </location>
</feature>
<feature type="compositionally biased region" description="Basic and acidic residues" evidence="1">
    <location>
        <begin position="193"/>
        <end position="203"/>
    </location>
</feature>
<keyword evidence="3" id="KW-1185">Reference proteome</keyword>
<feature type="region of interest" description="Disordered" evidence="1">
    <location>
        <begin position="135"/>
        <end position="171"/>
    </location>
</feature>
<reference evidence="2" key="1">
    <citation type="journal article" date="2022" name="bioRxiv">
        <title>Sequencing and chromosome-scale assembly of the giantPleurodeles waltlgenome.</title>
        <authorList>
            <person name="Brown T."/>
            <person name="Elewa A."/>
            <person name="Iarovenko S."/>
            <person name="Subramanian E."/>
            <person name="Araus A.J."/>
            <person name="Petzold A."/>
            <person name="Susuki M."/>
            <person name="Suzuki K.-i.T."/>
            <person name="Hayashi T."/>
            <person name="Toyoda A."/>
            <person name="Oliveira C."/>
            <person name="Osipova E."/>
            <person name="Leigh N.D."/>
            <person name="Simon A."/>
            <person name="Yun M.H."/>
        </authorList>
    </citation>
    <scope>NUCLEOTIDE SEQUENCE</scope>
    <source>
        <strain evidence="2">20211129_DDA</strain>
        <tissue evidence="2">Liver</tissue>
    </source>
</reference>
<name>A0AAV7VQJ1_PLEWA</name>
<feature type="compositionally biased region" description="Low complexity" evidence="1">
    <location>
        <begin position="107"/>
        <end position="118"/>
    </location>
</feature>
<dbReference type="AlphaFoldDB" id="A0AAV7VQJ1"/>
<sequence>MSLRGHPGTAPSAQGPSLESGRHRPLNLRDSTCGARPQSPPGLPPYLQSGGAPWVFFTGVFKWAPRGGPSAQGLSPGLGRCCPFNPRGSACGARPQRPTGLSVHPQSGAAASGRAAASVPTRSREFNPGRHFVFLSPGIRSGRGARSEPAFRDRSPQPAPQDPRVTGRVGTASLARRNCVSYGRMTEGSRALSECDRHLDARSHTPTSQI</sequence>
<protein>
    <submittedName>
        <fullName evidence="2">Uncharacterized protein</fullName>
    </submittedName>
</protein>
<evidence type="ECO:0000313" key="2">
    <source>
        <dbReference type="EMBL" id="KAJ1202876.1"/>
    </source>
</evidence>
<organism evidence="2 3">
    <name type="scientific">Pleurodeles waltl</name>
    <name type="common">Iberian ribbed newt</name>
    <dbReference type="NCBI Taxonomy" id="8319"/>
    <lineage>
        <taxon>Eukaryota</taxon>
        <taxon>Metazoa</taxon>
        <taxon>Chordata</taxon>
        <taxon>Craniata</taxon>
        <taxon>Vertebrata</taxon>
        <taxon>Euteleostomi</taxon>
        <taxon>Amphibia</taxon>
        <taxon>Batrachia</taxon>
        <taxon>Caudata</taxon>
        <taxon>Salamandroidea</taxon>
        <taxon>Salamandridae</taxon>
        <taxon>Pleurodelinae</taxon>
        <taxon>Pleurodeles</taxon>
    </lineage>
</organism>
<accession>A0AAV7VQJ1</accession>
<evidence type="ECO:0000256" key="1">
    <source>
        <dbReference type="SAM" id="MobiDB-lite"/>
    </source>
</evidence>
<comment type="caution">
    <text evidence="2">The sequence shown here is derived from an EMBL/GenBank/DDBJ whole genome shotgun (WGS) entry which is preliminary data.</text>
</comment>
<feature type="region of interest" description="Disordered" evidence="1">
    <location>
        <begin position="186"/>
        <end position="210"/>
    </location>
</feature>
<gene>
    <name evidence="2" type="ORF">NDU88_006671</name>
</gene>
<feature type="region of interest" description="Disordered" evidence="1">
    <location>
        <begin position="1"/>
        <end position="47"/>
    </location>
</feature>